<dbReference type="RefSeq" id="WP_160626504.1">
    <property type="nucleotide sequence ID" value="NZ_CP047593.1"/>
</dbReference>
<evidence type="ECO:0000256" key="1">
    <source>
        <dbReference type="SAM" id="Coils"/>
    </source>
</evidence>
<dbReference type="KEGG" id="taer:GT409_02160"/>
<keyword evidence="3" id="KW-1185">Reference proteome</keyword>
<sequence>MKKVLWVVMAGWPVVGCFAQDVSSQTLEERILRLEQRFEQEAAAREAKLLKRIDELEEQVKELSEESTAPVAVRDESIIQTRMDSLEEQVAILSEEQDYNPLKGITLGGYGELHYNALSGSGGASDKREIDFHRFVLMVGKEFNERIRFQSELELEHSLSGDGEPGEVELEQAYVDFDLNDHHTARAGLFLLPVGLLNETHEPTRFYGVERNPIEKNILPTTWWEAGAGLYGQLSDSVNYAVYLHSGLATSGADSYSVRSGRQKAAKAHASDPAATAALSYSIPGVTVGGSVNVQGDVTQGEAGAEKSEAWMGEIHLDLARGPWGLRALYAQWNLEGDAPAALGADRQFGWYIEPSYRITDTLSVFARYNQWDNTAGSNGSAGGKEQVDVGVNWKPHEQVVLKADYQWQNNENGQDQDGLNLGVGYEF</sequence>
<protein>
    <submittedName>
        <fullName evidence="2">Porin</fullName>
    </submittedName>
</protein>
<reference evidence="2 3" key="1">
    <citation type="submission" date="2020-01" db="EMBL/GenBank/DDBJ databases">
        <title>Ponticoccus aerotolerans gen. nov., sp. nov., an anaerobic bacterium and proposal of Ponticoccusceae fam. nov., Ponticoccusles ord. nov. and Ponticoccuse classis nov. in the phylum Kiritimatiellaeota.</title>
        <authorList>
            <person name="Zhou L.Y."/>
            <person name="Du Z.J."/>
        </authorList>
    </citation>
    <scope>NUCLEOTIDE SEQUENCE [LARGE SCALE GENOMIC DNA]</scope>
    <source>
        <strain evidence="2 3">S-5007</strain>
    </source>
</reference>
<organism evidence="2 3">
    <name type="scientific">Tichowtungia aerotolerans</name>
    <dbReference type="NCBI Taxonomy" id="2697043"/>
    <lineage>
        <taxon>Bacteria</taxon>
        <taxon>Pseudomonadati</taxon>
        <taxon>Kiritimatiellota</taxon>
        <taxon>Tichowtungiia</taxon>
        <taxon>Tichowtungiales</taxon>
        <taxon>Tichowtungiaceae</taxon>
        <taxon>Tichowtungia</taxon>
    </lineage>
</organism>
<keyword evidence="1" id="KW-0175">Coiled coil</keyword>
<proteinExistence type="predicted"/>
<evidence type="ECO:0000313" key="3">
    <source>
        <dbReference type="Proteomes" id="UP000464954"/>
    </source>
</evidence>
<gene>
    <name evidence="2" type="ORF">GT409_02160</name>
</gene>
<dbReference type="InterPro" id="IPR023614">
    <property type="entry name" value="Porin_dom_sf"/>
</dbReference>
<feature type="coiled-coil region" evidence="1">
    <location>
        <begin position="24"/>
        <end position="66"/>
    </location>
</feature>
<dbReference type="AlphaFoldDB" id="A0A6P1M823"/>
<dbReference type="Proteomes" id="UP000464954">
    <property type="component" value="Chromosome"/>
</dbReference>
<dbReference type="InterPro" id="IPR010870">
    <property type="entry name" value="Porin_O/P"/>
</dbReference>
<evidence type="ECO:0000313" key="2">
    <source>
        <dbReference type="EMBL" id="QHI68308.1"/>
    </source>
</evidence>
<dbReference type="EMBL" id="CP047593">
    <property type="protein sequence ID" value="QHI68308.1"/>
    <property type="molecule type" value="Genomic_DNA"/>
</dbReference>
<dbReference type="Pfam" id="PF07396">
    <property type="entry name" value="Porin_O_P"/>
    <property type="match status" value="1"/>
</dbReference>
<accession>A0A6P1M823</accession>
<dbReference type="SUPFAM" id="SSF56935">
    <property type="entry name" value="Porins"/>
    <property type="match status" value="1"/>
</dbReference>
<name>A0A6P1M823_9BACT</name>
<dbReference type="Gene3D" id="2.40.160.10">
    <property type="entry name" value="Porin"/>
    <property type="match status" value="1"/>
</dbReference>